<organism evidence="2">
    <name type="scientific">bioreactor metagenome</name>
    <dbReference type="NCBI Taxonomy" id="1076179"/>
    <lineage>
        <taxon>unclassified sequences</taxon>
        <taxon>metagenomes</taxon>
        <taxon>ecological metagenomes</taxon>
    </lineage>
</organism>
<accession>A0A645A9F5</accession>
<proteinExistence type="predicted"/>
<sequence>METIKTILKKYLLEIIGAIAGAIGGYLYWYFVGCNSGTCPITSNPTNSTIYGVILGVLVFGMFKKNKKQEVESNKDESNNKAE</sequence>
<keyword evidence="1" id="KW-0812">Transmembrane</keyword>
<gene>
    <name evidence="2" type="ORF">SDC9_96067</name>
</gene>
<dbReference type="InterPro" id="IPR045764">
    <property type="entry name" value="DUF6132"/>
</dbReference>
<dbReference type="AlphaFoldDB" id="A0A645A9F5"/>
<name>A0A645A9F5_9ZZZZ</name>
<comment type="caution">
    <text evidence="2">The sequence shown here is derived from an EMBL/GenBank/DDBJ whole genome shotgun (WGS) entry which is preliminary data.</text>
</comment>
<feature type="transmembrane region" description="Helical" evidence="1">
    <location>
        <begin position="44"/>
        <end position="63"/>
    </location>
</feature>
<feature type="transmembrane region" description="Helical" evidence="1">
    <location>
        <begin position="12"/>
        <end position="32"/>
    </location>
</feature>
<evidence type="ECO:0000313" key="2">
    <source>
        <dbReference type="EMBL" id="MPM49338.1"/>
    </source>
</evidence>
<evidence type="ECO:0000256" key="1">
    <source>
        <dbReference type="SAM" id="Phobius"/>
    </source>
</evidence>
<protein>
    <submittedName>
        <fullName evidence="2">Uncharacterized protein</fullName>
    </submittedName>
</protein>
<dbReference type="EMBL" id="VSSQ01012484">
    <property type="protein sequence ID" value="MPM49338.1"/>
    <property type="molecule type" value="Genomic_DNA"/>
</dbReference>
<reference evidence="2" key="1">
    <citation type="submission" date="2019-08" db="EMBL/GenBank/DDBJ databases">
        <authorList>
            <person name="Kucharzyk K."/>
            <person name="Murdoch R.W."/>
            <person name="Higgins S."/>
            <person name="Loffler F."/>
        </authorList>
    </citation>
    <scope>NUCLEOTIDE SEQUENCE</scope>
</reference>
<keyword evidence="1" id="KW-1133">Transmembrane helix</keyword>
<dbReference type="Pfam" id="PF19628">
    <property type="entry name" value="DUF6132"/>
    <property type="match status" value="1"/>
</dbReference>
<keyword evidence="1" id="KW-0472">Membrane</keyword>